<comment type="caution">
    <text evidence="4">The sequence shown here is derived from an EMBL/GenBank/DDBJ whole genome shotgun (WGS) entry which is preliminary data.</text>
</comment>
<dbReference type="Gene3D" id="3.40.30.10">
    <property type="entry name" value="Glutaredoxin"/>
    <property type="match status" value="1"/>
</dbReference>
<name>A0ABR7LX78_9ACTN</name>
<feature type="chain" id="PRO_5045440504" evidence="2">
    <location>
        <begin position="21"/>
        <end position="192"/>
    </location>
</feature>
<dbReference type="PROSITE" id="PS51257">
    <property type="entry name" value="PROKAR_LIPOPROTEIN"/>
    <property type="match status" value="1"/>
</dbReference>
<feature type="region of interest" description="Disordered" evidence="1">
    <location>
        <begin position="23"/>
        <end position="51"/>
    </location>
</feature>
<evidence type="ECO:0000256" key="2">
    <source>
        <dbReference type="SAM" id="SignalP"/>
    </source>
</evidence>
<proteinExistence type="predicted"/>
<evidence type="ECO:0000256" key="1">
    <source>
        <dbReference type="SAM" id="MobiDB-lite"/>
    </source>
</evidence>
<gene>
    <name evidence="4" type="ORF">HKK74_28805</name>
</gene>
<feature type="domain" description="Thioredoxin" evidence="3">
    <location>
        <begin position="53"/>
        <end position="191"/>
    </location>
</feature>
<dbReference type="SUPFAM" id="SSF52833">
    <property type="entry name" value="Thioredoxin-like"/>
    <property type="match status" value="1"/>
</dbReference>
<evidence type="ECO:0000313" key="4">
    <source>
        <dbReference type="EMBL" id="MBC6469460.1"/>
    </source>
</evidence>
<dbReference type="InterPro" id="IPR050553">
    <property type="entry name" value="Thioredoxin_ResA/DsbE_sf"/>
</dbReference>
<organism evidence="4 5">
    <name type="scientific">Actinomadura alba</name>
    <dbReference type="NCBI Taxonomy" id="406431"/>
    <lineage>
        <taxon>Bacteria</taxon>
        <taxon>Bacillati</taxon>
        <taxon>Actinomycetota</taxon>
        <taxon>Actinomycetes</taxon>
        <taxon>Streptosporangiales</taxon>
        <taxon>Thermomonosporaceae</taxon>
        <taxon>Actinomadura</taxon>
    </lineage>
</organism>
<dbReference type="InterPro" id="IPR013766">
    <property type="entry name" value="Thioredoxin_domain"/>
</dbReference>
<evidence type="ECO:0000313" key="5">
    <source>
        <dbReference type="Proteomes" id="UP000805614"/>
    </source>
</evidence>
<keyword evidence="2" id="KW-0732">Signal</keyword>
<dbReference type="Proteomes" id="UP000805614">
    <property type="component" value="Unassembled WGS sequence"/>
</dbReference>
<dbReference type="Pfam" id="PF00578">
    <property type="entry name" value="AhpC-TSA"/>
    <property type="match status" value="1"/>
</dbReference>
<dbReference type="EMBL" id="JABVEC010000027">
    <property type="protein sequence ID" value="MBC6469460.1"/>
    <property type="molecule type" value="Genomic_DNA"/>
</dbReference>
<accession>A0ABR7LX78</accession>
<evidence type="ECO:0000259" key="3">
    <source>
        <dbReference type="PROSITE" id="PS51352"/>
    </source>
</evidence>
<dbReference type="InterPro" id="IPR036249">
    <property type="entry name" value="Thioredoxin-like_sf"/>
</dbReference>
<reference evidence="4 5" key="1">
    <citation type="submission" date="2020-06" db="EMBL/GenBank/DDBJ databases">
        <title>Actinomadura xiongansis sp. nov., isolated from soil of Baiyangdian.</title>
        <authorList>
            <person name="Zhang X."/>
        </authorList>
    </citation>
    <scope>NUCLEOTIDE SEQUENCE [LARGE SCALE GENOMIC DNA]</scope>
    <source>
        <strain evidence="4 5">HBUM206468</strain>
    </source>
</reference>
<protein>
    <submittedName>
        <fullName evidence="4">Redoxin domain-containing protein</fullName>
    </submittedName>
</protein>
<sequence length="192" mass="20295">MKKVAMTMAAAALLATGCGGSETDGGAATGRSAPASPGPVEGSATQSSGDGRLRALPARLKFEGTTLDGRPFTGSDLAERPVVFWFWAPWCAKCAAEGPGVAEVAERYGDRVAFVGVAGLDKSREQMRRFVSRTGTEDITQLDDRTGRLYTHFEVASQSSYVFMTRAGRITRDSGPLSESALERRVRALAGG</sequence>
<dbReference type="InterPro" id="IPR000866">
    <property type="entry name" value="AhpC/TSA"/>
</dbReference>
<dbReference type="PANTHER" id="PTHR42852">
    <property type="entry name" value="THIOL:DISULFIDE INTERCHANGE PROTEIN DSBE"/>
    <property type="match status" value="1"/>
</dbReference>
<keyword evidence="5" id="KW-1185">Reference proteome</keyword>
<dbReference type="PANTHER" id="PTHR42852:SF17">
    <property type="entry name" value="THIOREDOXIN-LIKE PROTEIN HI_1115"/>
    <property type="match status" value="1"/>
</dbReference>
<dbReference type="RefSeq" id="WP_187246506.1">
    <property type="nucleotide sequence ID" value="NZ_BAAAOK010000011.1"/>
</dbReference>
<dbReference type="PROSITE" id="PS51352">
    <property type="entry name" value="THIOREDOXIN_2"/>
    <property type="match status" value="1"/>
</dbReference>
<feature type="signal peptide" evidence="2">
    <location>
        <begin position="1"/>
        <end position="20"/>
    </location>
</feature>